<keyword evidence="1" id="KW-0472">Membrane</keyword>
<feature type="transmembrane region" description="Helical" evidence="1">
    <location>
        <begin position="7"/>
        <end position="24"/>
    </location>
</feature>
<dbReference type="Proteomes" id="UP000243688">
    <property type="component" value="Unassembled WGS sequence"/>
</dbReference>
<evidence type="ECO:0000256" key="1">
    <source>
        <dbReference type="SAM" id="Phobius"/>
    </source>
</evidence>
<evidence type="ECO:0008006" key="4">
    <source>
        <dbReference type="Google" id="ProtNLM"/>
    </source>
</evidence>
<keyword evidence="1" id="KW-0812">Transmembrane</keyword>
<evidence type="ECO:0000313" key="3">
    <source>
        <dbReference type="Proteomes" id="UP000243688"/>
    </source>
</evidence>
<feature type="transmembrane region" description="Helical" evidence="1">
    <location>
        <begin position="55"/>
        <end position="73"/>
    </location>
</feature>
<dbReference type="EMBL" id="MOXJ01000001">
    <property type="protein sequence ID" value="PDO11669.1"/>
    <property type="molecule type" value="Genomic_DNA"/>
</dbReference>
<accession>A0A2A6E4D4</accession>
<keyword evidence="1" id="KW-1133">Transmembrane helix</keyword>
<reference evidence="2 3" key="1">
    <citation type="submission" date="2016-12" db="EMBL/GenBank/DDBJ databases">
        <title>Candidatus Reconcilibacillus cellulovorans genome.</title>
        <authorList>
            <person name="Kolinko S."/>
            <person name="Wu Y.-W."/>
            <person name="Tachea F."/>
            <person name="Denzel E."/>
            <person name="Hiras J."/>
            <person name="Baecker N."/>
            <person name="Chan L.J."/>
            <person name="Eichorst S.A."/>
            <person name="Frey D."/>
            <person name="Adams P.D."/>
            <person name="Pray T."/>
            <person name="Tanjore D."/>
            <person name="Petzold C.J."/>
            <person name="Gladden J.M."/>
            <person name="Simmons B.A."/>
            <person name="Singer S.W."/>
        </authorList>
    </citation>
    <scope>NUCLEOTIDE SEQUENCE [LARGE SCALE GENOMIC DNA]</scope>
    <source>
        <strain evidence="2">JTherm</strain>
    </source>
</reference>
<sequence length="261" mass="30833">MARIESGIPSLVLTLLGLLAYGSIVLNREMFLLLSLNVFLLQAVFFLLDKRKSFLLLAVYLFLLCFYYVWKAFTIPADLRPQGQWIVEQLVFSLTTIAGWLLSKTVRQWMDETENLRLKLKELGKVDEKFDVFTFQEFVEKAKMLFHGALRRNERLISLIVALPAELDDYKLNVSFEKLCETWKQCVRSYYDVVGMLDNRRLIILLSNAQPETVERVVDRFYRKWNGGFPVEIRYQEWNFKDWESVERELTIWKGEKTSQS</sequence>
<feature type="transmembrane region" description="Helical" evidence="1">
    <location>
        <begin position="30"/>
        <end position="48"/>
    </location>
</feature>
<proteinExistence type="predicted"/>
<name>A0A2A6E4D4_9BACL</name>
<protein>
    <recommendedName>
        <fullName evidence="4">GGDEF domain-containing protein</fullName>
    </recommendedName>
</protein>
<gene>
    <name evidence="2" type="ORF">BLM47_00690</name>
</gene>
<dbReference type="AlphaFoldDB" id="A0A2A6E4D4"/>
<comment type="caution">
    <text evidence="2">The sequence shown here is derived from an EMBL/GenBank/DDBJ whole genome shotgun (WGS) entry which is preliminary data.</text>
</comment>
<evidence type="ECO:0000313" key="2">
    <source>
        <dbReference type="EMBL" id="PDO11669.1"/>
    </source>
</evidence>
<feature type="transmembrane region" description="Helical" evidence="1">
    <location>
        <begin position="85"/>
        <end position="102"/>
    </location>
</feature>
<organism evidence="2 3">
    <name type="scientific">Candidatus Reconcilbacillus cellulovorans</name>
    <dbReference type="NCBI Taxonomy" id="1906605"/>
    <lineage>
        <taxon>Bacteria</taxon>
        <taxon>Bacillati</taxon>
        <taxon>Bacillota</taxon>
        <taxon>Bacilli</taxon>
        <taxon>Bacillales</taxon>
        <taxon>Paenibacillaceae</taxon>
        <taxon>Candidatus Reconcilbacillus</taxon>
    </lineage>
</organism>